<gene>
    <name evidence="1" type="ORF">BDR25DRAFT_286294</name>
</gene>
<proteinExistence type="predicted"/>
<protein>
    <submittedName>
        <fullName evidence="1">Class II aaRS and biotin synthetase</fullName>
    </submittedName>
</protein>
<dbReference type="EMBL" id="MU003506">
    <property type="protein sequence ID" value="KAF2470962.1"/>
    <property type="molecule type" value="Genomic_DNA"/>
</dbReference>
<keyword evidence="2" id="KW-1185">Reference proteome</keyword>
<comment type="caution">
    <text evidence="1">The sequence shown here is derived from an EMBL/GenBank/DDBJ whole genome shotgun (WGS) entry which is preliminary data.</text>
</comment>
<dbReference type="Proteomes" id="UP000799755">
    <property type="component" value="Unassembled WGS sequence"/>
</dbReference>
<reference evidence="1" key="1">
    <citation type="journal article" date="2020" name="Stud. Mycol.">
        <title>101 Dothideomycetes genomes: a test case for predicting lifestyles and emergence of pathogens.</title>
        <authorList>
            <person name="Haridas S."/>
            <person name="Albert R."/>
            <person name="Binder M."/>
            <person name="Bloem J."/>
            <person name="Labutti K."/>
            <person name="Salamov A."/>
            <person name="Andreopoulos B."/>
            <person name="Baker S."/>
            <person name="Barry K."/>
            <person name="Bills G."/>
            <person name="Bluhm B."/>
            <person name="Cannon C."/>
            <person name="Castanera R."/>
            <person name="Culley D."/>
            <person name="Daum C."/>
            <person name="Ezra D."/>
            <person name="Gonzalez J."/>
            <person name="Henrissat B."/>
            <person name="Kuo A."/>
            <person name="Liang C."/>
            <person name="Lipzen A."/>
            <person name="Lutzoni F."/>
            <person name="Magnuson J."/>
            <person name="Mondo S."/>
            <person name="Nolan M."/>
            <person name="Ohm R."/>
            <person name="Pangilinan J."/>
            <person name="Park H.-J."/>
            <person name="Ramirez L."/>
            <person name="Alfaro M."/>
            <person name="Sun H."/>
            <person name="Tritt A."/>
            <person name="Yoshinaga Y."/>
            <person name="Zwiers L.-H."/>
            <person name="Turgeon B."/>
            <person name="Goodwin S."/>
            <person name="Spatafora J."/>
            <person name="Crous P."/>
            <person name="Grigoriev I."/>
        </authorList>
    </citation>
    <scope>NUCLEOTIDE SEQUENCE</scope>
    <source>
        <strain evidence="1">ATCC 200398</strain>
    </source>
</reference>
<sequence>MTRIGLHFLRPCLSRSFQPLTKPEYTRIYCAIQRRCAQTTSHDACLGPRDTEKQKRLEQLMKIQPVQDYHPRLSHPAGVEKLSPLEFASKYEVTQETSPDLVSVFGRVRSVRLMGSKLIFIDIERSNHKLQIMVERRKLTGAGEDYEVEFKNFKQTIRTGDWISIRGNPMRTSTGQLSIVALDVPHIIAPCLHHIPERVENQEVLVRHPHLNQLIDRGPGDILRLRSFINNYLRSTFLGHGFIEVETPMFDVSAGGAIARPFQTVATEMSSTPIKLRIAPELNLKRLMVGGQDKIFELGRVFRNEGVDNTHNPEFTICEFYEAGATLQDLIRRTERLFQGLAEAIDRQRETEFPSIPSPLHTKFASPFRQLPFIPTIEKATNRKLPDLSSPNALTELLILFKDLHIPLPSLANLPRLLDALAEKYIEPLCEDPTFITNHPEALSPLSKSFVDPATSQRVASRVEFFINSREYVNAYEEENSPFEQRRKFQQQLGFHPDGSTTIDESYLEVLEWGLPPTGGWGCGVDRLVMLFAGKRRIADVLPFGTLRNVVSISKNGPSGRDE</sequence>
<name>A0ACB6QY04_9PLEO</name>
<evidence type="ECO:0000313" key="1">
    <source>
        <dbReference type="EMBL" id="KAF2470962.1"/>
    </source>
</evidence>
<organism evidence="1 2">
    <name type="scientific">Lindgomyces ingoldianus</name>
    <dbReference type="NCBI Taxonomy" id="673940"/>
    <lineage>
        <taxon>Eukaryota</taxon>
        <taxon>Fungi</taxon>
        <taxon>Dikarya</taxon>
        <taxon>Ascomycota</taxon>
        <taxon>Pezizomycotina</taxon>
        <taxon>Dothideomycetes</taxon>
        <taxon>Pleosporomycetidae</taxon>
        <taxon>Pleosporales</taxon>
        <taxon>Lindgomycetaceae</taxon>
        <taxon>Lindgomyces</taxon>
    </lineage>
</organism>
<evidence type="ECO:0000313" key="2">
    <source>
        <dbReference type="Proteomes" id="UP000799755"/>
    </source>
</evidence>
<accession>A0ACB6QY04</accession>